<name>A0A916JQH3_9FLAO</name>
<evidence type="ECO:0000313" key="3">
    <source>
        <dbReference type="EMBL" id="CAG5087774.1"/>
    </source>
</evidence>
<dbReference type="EMBL" id="OU015584">
    <property type="protein sequence ID" value="CAG5087774.1"/>
    <property type="molecule type" value="Genomic_DNA"/>
</dbReference>
<keyword evidence="4" id="KW-1185">Reference proteome</keyword>
<accession>A0A916JQH3</accession>
<evidence type="ECO:0000256" key="1">
    <source>
        <dbReference type="SAM" id="SignalP"/>
    </source>
</evidence>
<feature type="signal peptide" evidence="1">
    <location>
        <begin position="1"/>
        <end position="21"/>
    </location>
</feature>
<organism evidence="3 4">
    <name type="scientific">Parvicella tangerina</name>
    <dbReference type="NCBI Taxonomy" id="2829795"/>
    <lineage>
        <taxon>Bacteria</taxon>
        <taxon>Pseudomonadati</taxon>
        <taxon>Bacteroidota</taxon>
        <taxon>Flavobacteriia</taxon>
        <taxon>Flavobacteriales</taxon>
        <taxon>Parvicellaceae</taxon>
        <taxon>Parvicella</taxon>
    </lineage>
</organism>
<dbReference type="Pfam" id="PF20033">
    <property type="entry name" value="DUF6438"/>
    <property type="match status" value="1"/>
</dbReference>
<dbReference type="Proteomes" id="UP000683507">
    <property type="component" value="Chromosome"/>
</dbReference>
<dbReference type="InterPro" id="IPR045497">
    <property type="entry name" value="DUF6438"/>
</dbReference>
<feature type="chain" id="PRO_5037018959" description="DUF6438 domain-containing protein" evidence="1">
    <location>
        <begin position="22"/>
        <end position="171"/>
    </location>
</feature>
<proteinExistence type="predicted"/>
<sequence>MKIYLSLILSIILLLSCTAKPTNNTTNEEVLHFDKIIFHTTMCFGTCPTYHLEIENNKSLRLYAERVYSEDSYETDSTKTGYFTGYVTDTTFDKLNSELGQLNIDSLEFPEEFCCDGSVITIILYYDGKRKYLSSMWPPAEASKLIGVLYEICRNSDLVRTEDYFHIEDEK</sequence>
<dbReference type="KEGG" id="ptan:CRYO30217_03576"/>
<dbReference type="PROSITE" id="PS51257">
    <property type="entry name" value="PROKAR_LIPOPROTEIN"/>
    <property type="match status" value="1"/>
</dbReference>
<protein>
    <recommendedName>
        <fullName evidence="2">DUF6438 domain-containing protein</fullName>
    </recommendedName>
</protein>
<reference evidence="3" key="1">
    <citation type="submission" date="2021-04" db="EMBL/GenBank/DDBJ databases">
        <authorList>
            <person name="Rodrigo-Torres L."/>
            <person name="Arahal R. D."/>
            <person name="Lucena T."/>
        </authorList>
    </citation>
    <scope>NUCLEOTIDE SEQUENCE</scope>
    <source>
        <strain evidence="3">AS29M-1</strain>
    </source>
</reference>
<keyword evidence="1" id="KW-0732">Signal</keyword>
<gene>
    <name evidence="3" type="ORF">CRYO30217_03576</name>
</gene>
<evidence type="ECO:0000313" key="4">
    <source>
        <dbReference type="Proteomes" id="UP000683507"/>
    </source>
</evidence>
<feature type="domain" description="DUF6438" evidence="2">
    <location>
        <begin position="34"/>
        <end position="134"/>
    </location>
</feature>
<dbReference type="AlphaFoldDB" id="A0A916JQH3"/>
<dbReference type="RefSeq" id="WP_258543747.1">
    <property type="nucleotide sequence ID" value="NZ_OU015584.1"/>
</dbReference>
<evidence type="ECO:0000259" key="2">
    <source>
        <dbReference type="Pfam" id="PF20033"/>
    </source>
</evidence>